<gene>
    <name evidence="2" type="ORF">GRI34_10470</name>
</gene>
<evidence type="ECO:0000313" key="2">
    <source>
        <dbReference type="EMBL" id="MXO96838.1"/>
    </source>
</evidence>
<keyword evidence="3" id="KW-1185">Reference proteome</keyword>
<name>A0A6I4TQG2_9SPHN</name>
<dbReference type="Gene3D" id="3.40.50.10330">
    <property type="entry name" value="Probable inorganic polyphosphate/atp-NAD kinase, domain 1"/>
    <property type="match status" value="1"/>
</dbReference>
<dbReference type="GO" id="GO:0071949">
    <property type="term" value="F:FAD binding"/>
    <property type="evidence" value="ECO:0007669"/>
    <property type="project" value="InterPro"/>
</dbReference>
<reference evidence="2 3" key="1">
    <citation type="submission" date="2019-12" db="EMBL/GenBank/DDBJ databases">
        <title>Genomic-based taxomic classification of the family Erythrobacteraceae.</title>
        <authorList>
            <person name="Xu L."/>
        </authorList>
    </citation>
    <scope>NUCLEOTIDE SEQUENCE [LARGE SCALE GENOMIC DNA]</scope>
    <source>
        <strain evidence="2 3">JCM 12189</strain>
    </source>
</reference>
<comment type="caution">
    <text evidence="2">The sequence shown here is derived from an EMBL/GenBank/DDBJ whole genome shotgun (WGS) entry which is preliminary data.</text>
</comment>
<dbReference type="SUPFAM" id="SSF111331">
    <property type="entry name" value="NAD kinase/diacylglycerol kinase-like"/>
    <property type="match status" value="1"/>
</dbReference>
<proteinExistence type="predicted"/>
<dbReference type="OrthoDB" id="7209949at2"/>
<dbReference type="EMBL" id="WTYI01000001">
    <property type="protein sequence ID" value="MXO96838.1"/>
    <property type="molecule type" value="Genomic_DNA"/>
</dbReference>
<dbReference type="RefSeq" id="WP_160595876.1">
    <property type="nucleotide sequence ID" value="NZ_WTYI01000001.1"/>
</dbReference>
<dbReference type="InterPro" id="IPR001206">
    <property type="entry name" value="Diacylglycerol_kinase_cat_dom"/>
</dbReference>
<dbReference type="GO" id="GO:0016301">
    <property type="term" value="F:kinase activity"/>
    <property type="evidence" value="ECO:0007669"/>
    <property type="project" value="InterPro"/>
</dbReference>
<dbReference type="AlphaFoldDB" id="A0A6I4TQG2"/>
<protein>
    <recommendedName>
        <fullName evidence="1">FAD-binding PCMH-type domain-containing protein</fullName>
    </recommendedName>
</protein>
<dbReference type="InterPro" id="IPR016166">
    <property type="entry name" value="FAD-bd_PCMH"/>
</dbReference>
<evidence type="ECO:0000259" key="1">
    <source>
        <dbReference type="PROSITE" id="PS51387"/>
    </source>
</evidence>
<feature type="domain" description="FAD-binding PCMH-type" evidence="1">
    <location>
        <begin position="78"/>
        <end position="281"/>
    </location>
</feature>
<dbReference type="Proteomes" id="UP000432727">
    <property type="component" value="Unassembled WGS sequence"/>
</dbReference>
<sequence length="367" mass="39991">MGVSPTLALQAGQRCTIESFPNSRRTAMERTIHNQRTAREAGTQLPGSEPPFVAASQRIAMVHNPRSHRNKGRQAERVDGVDITIVQPRTKDELAEALAQLRDDGVEFLIINGGDGTIRDVLTMGQVVFGENWPTLAVLPRGKTNALNVDLGAPSDWSLSAAVEAFRSSKRVQRRALTVAREGSDELPMLGFILGAGAFTLGIEAGQDAHRIGFFDSLAVGATAAWGVLQVLFGTNANRWRRGTAMRLAYEPSGEPMPHSPHGDPARRHIILATTLQRMPMGIQLFGKSQAPIRLAILDRPRRRIFASLPAILSGWHPDWLSSAGLHQISAEAFSIDLEAPFILDGEHFPAGRYHIDQGPELTFVTA</sequence>
<dbReference type="PROSITE" id="PS51387">
    <property type="entry name" value="FAD_PCMH"/>
    <property type="match status" value="1"/>
</dbReference>
<evidence type="ECO:0000313" key="3">
    <source>
        <dbReference type="Proteomes" id="UP000432727"/>
    </source>
</evidence>
<accession>A0A6I4TQG2</accession>
<dbReference type="InterPro" id="IPR016064">
    <property type="entry name" value="NAD/diacylglycerol_kinase_sf"/>
</dbReference>
<organism evidence="2 3">
    <name type="scientific">Qipengyuania aquimaris</name>
    <dbReference type="NCBI Taxonomy" id="255984"/>
    <lineage>
        <taxon>Bacteria</taxon>
        <taxon>Pseudomonadati</taxon>
        <taxon>Pseudomonadota</taxon>
        <taxon>Alphaproteobacteria</taxon>
        <taxon>Sphingomonadales</taxon>
        <taxon>Erythrobacteraceae</taxon>
        <taxon>Qipengyuania</taxon>
    </lineage>
</organism>
<dbReference type="InterPro" id="IPR017438">
    <property type="entry name" value="ATP-NAD_kinase_N"/>
</dbReference>
<dbReference type="Pfam" id="PF00781">
    <property type="entry name" value="DAGK_cat"/>
    <property type="match status" value="1"/>
</dbReference>